<keyword evidence="1" id="KW-0472">Membrane</keyword>
<evidence type="ECO:0000313" key="2">
    <source>
        <dbReference type="EMBL" id="MQL50604.1"/>
    </source>
</evidence>
<dbReference type="EMBL" id="WHZZ01000020">
    <property type="protein sequence ID" value="MQL50604.1"/>
    <property type="molecule type" value="Genomic_DNA"/>
</dbReference>
<keyword evidence="1" id="KW-1133">Transmembrane helix</keyword>
<feature type="transmembrane region" description="Helical" evidence="1">
    <location>
        <begin position="12"/>
        <end position="30"/>
    </location>
</feature>
<sequence length="69" mass="7898">MTENKPECRVVLMRMITANVLFILLCEYALSGSLRDDKRAGQAIRRHVWSDGDAEDDVKREVDKSGFKI</sequence>
<reference evidence="2 3" key="1">
    <citation type="journal article" date="2019" name="Nature">
        <title>A new antibiotic selectively kills Gram-negative pathogens.</title>
        <authorList>
            <person name="Imai Y."/>
            <person name="Meyer K.J."/>
            <person name="Iinishi A."/>
            <person name="Favre-Godal Q."/>
            <person name="Green R."/>
            <person name="Manuse S."/>
            <person name="Caboni M."/>
            <person name="Mori M."/>
            <person name="Niles S."/>
            <person name="Ghiglieri M."/>
            <person name="Honrao C."/>
            <person name="Ma X."/>
            <person name="Guo J.J."/>
            <person name="Makriyannis A."/>
            <person name="Linares-Otoya L."/>
            <person name="Boehringer N."/>
            <person name="Wuisan Z.G."/>
            <person name="Kaur H."/>
            <person name="Wu R."/>
            <person name="Mateus A."/>
            <person name="Typas A."/>
            <person name="Savitski M.M."/>
            <person name="Espinoza J.L."/>
            <person name="O'Rourke A."/>
            <person name="Nelson K.E."/>
            <person name="Hiller S."/>
            <person name="Noinaj N."/>
            <person name="Schaeberle T.F."/>
            <person name="D'Onofrio A."/>
            <person name="Lewis K."/>
        </authorList>
    </citation>
    <scope>NUCLEOTIDE SEQUENCE [LARGE SCALE GENOMIC DNA]</scope>
    <source>
        <strain evidence="2 3">HGB 1456</strain>
    </source>
</reference>
<comment type="caution">
    <text evidence="2">The sequence shown here is derived from an EMBL/GenBank/DDBJ whole genome shotgun (WGS) entry which is preliminary data.</text>
</comment>
<name>A0A7C9KJ39_9GAMM</name>
<evidence type="ECO:0000256" key="1">
    <source>
        <dbReference type="SAM" id="Phobius"/>
    </source>
</evidence>
<accession>A0A7C9KJ39</accession>
<dbReference type="AlphaFoldDB" id="A0A7C9KJ39"/>
<proteinExistence type="predicted"/>
<evidence type="ECO:0000313" key="3">
    <source>
        <dbReference type="Proteomes" id="UP000481739"/>
    </source>
</evidence>
<dbReference type="Proteomes" id="UP000481739">
    <property type="component" value="Unassembled WGS sequence"/>
</dbReference>
<gene>
    <name evidence="2" type="ORF">GEA64_22795</name>
</gene>
<keyword evidence="1" id="KW-0812">Transmembrane</keyword>
<protein>
    <submittedName>
        <fullName evidence="2">Uncharacterized protein</fullName>
    </submittedName>
</protein>
<dbReference type="RefSeq" id="WP_141096761.1">
    <property type="nucleotide sequence ID" value="NZ_CAWOZU010000012.1"/>
</dbReference>
<organism evidence="2 3">
    <name type="scientific">Photorhabdus khanii</name>
    <dbReference type="NCBI Taxonomy" id="1004150"/>
    <lineage>
        <taxon>Bacteria</taxon>
        <taxon>Pseudomonadati</taxon>
        <taxon>Pseudomonadota</taxon>
        <taxon>Gammaproteobacteria</taxon>
        <taxon>Enterobacterales</taxon>
        <taxon>Morganellaceae</taxon>
        <taxon>Photorhabdus</taxon>
    </lineage>
</organism>